<gene>
    <name evidence="2" type="ORF">HYN46_00320</name>
</gene>
<accession>A0A345P2G8</accession>
<dbReference type="EMBL" id="CP031222">
    <property type="protein sequence ID" value="AXI01477.1"/>
    <property type="molecule type" value="Genomic_DNA"/>
</dbReference>
<proteinExistence type="predicted"/>
<dbReference type="KEGG" id="mbah:HYN46_00320"/>
<sequence length="101" mass="10771">MKTLILICALAMSSWAVAAPASILTIPSGWRLQNYTGGALVVWYTTASTCATGKLTLPAGNESQRNRFWALVLAAKTASRKVLVEYDDSTCVISSFGLLEG</sequence>
<dbReference type="Proteomes" id="UP000253940">
    <property type="component" value="Chromosome"/>
</dbReference>
<feature type="chain" id="PRO_5016558020" evidence="1">
    <location>
        <begin position="19"/>
        <end position="101"/>
    </location>
</feature>
<feature type="signal peptide" evidence="1">
    <location>
        <begin position="1"/>
        <end position="18"/>
    </location>
</feature>
<keyword evidence="3" id="KW-1185">Reference proteome</keyword>
<evidence type="ECO:0000313" key="3">
    <source>
        <dbReference type="Proteomes" id="UP000253940"/>
    </source>
</evidence>
<reference evidence="2 3" key="1">
    <citation type="submission" date="2018-07" db="EMBL/GenBank/DDBJ databases">
        <title>Genome sequencing of Moraxellaceae gen. HYN0046.</title>
        <authorList>
            <person name="Kim M."/>
            <person name="Yi H."/>
        </authorList>
    </citation>
    <scope>NUCLEOTIDE SEQUENCE [LARGE SCALE GENOMIC DNA]</scope>
    <source>
        <strain evidence="2 3">HYN0046</strain>
    </source>
</reference>
<evidence type="ECO:0000256" key="1">
    <source>
        <dbReference type="SAM" id="SignalP"/>
    </source>
</evidence>
<dbReference type="RefSeq" id="WP_114897588.1">
    <property type="nucleotide sequence ID" value="NZ_CP031222.1"/>
</dbReference>
<dbReference type="AlphaFoldDB" id="A0A345P2G8"/>
<keyword evidence="1" id="KW-0732">Signal</keyword>
<name>A0A345P2G8_9GAMM</name>
<organism evidence="2 3">
    <name type="scientific">Aquirhabdus parva</name>
    <dbReference type="NCBI Taxonomy" id="2283318"/>
    <lineage>
        <taxon>Bacteria</taxon>
        <taxon>Pseudomonadati</taxon>
        <taxon>Pseudomonadota</taxon>
        <taxon>Gammaproteobacteria</taxon>
        <taxon>Moraxellales</taxon>
        <taxon>Moraxellaceae</taxon>
        <taxon>Aquirhabdus</taxon>
    </lineage>
</organism>
<evidence type="ECO:0000313" key="2">
    <source>
        <dbReference type="EMBL" id="AXI01477.1"/>
    </source>
</evidence>
<protein>
    <submittedName>
        <fullName evidence="2">Uncharacterized protein</fullName>
    </submittedName>
</protein>
<dbReference type="OrthoDB" id="7066466at2"/>